<comment type="similarity">
    <text evidence="3">Belongs to the BLM10 family.</text>
</comment>
<dbReference type="GO" id="GO:0006281">
    <property type="term" value="P:DNA repair"/>
    <property type="evidence" value="ECO:0007669"/>
    <property type="project" value="UniProtKB-KW"/>
</dbReference>
<reference evidence="15" key="3">
    <citation type="submission" date="2025-08" db="UniProtKB">
        <authorList>
            <consortium name="RefSeq"/>
        </authorList>
    </citation>
    <scope>IDENTIFICATION</scope>
    <source>
        <strain evidence="15">CBS 342.82</strain>
    </source>
</reference>
<evidence type="ECO:0000256" key="2">
    <source>
        <dbReference type="ARBA" id="ARBA00004496"/>
    </source>
</evidence>
<name>A0A6J3M395_9PEZI</name>
<feature type="domain" description="Proteasome activator complex subunit 4 C-terminal" evidence="10">
    <location>
        <begin position="1927"/>
        <end position="2015"/>
    </location>
</feature>
<dbReference type="Pfam" id="PF11919">
    <property type="entry name" value="PSME4_C"/>
    <property type="match status" value="1"/>
</dbReference>
<evidence type="ECO:0000256" key="5">
    <source>
        <dbReference type="ARBA" id="ARBA00022737"/>
    </source>
</evidence>
<evidence type="ECO:0000259" key="12">
    <source>
        <dbReference type="Pfam" id="PF16547"/>
    </source>
</evidence>
<evidence type="ECO:0000259" key="10">
    <source>
        <dbReference type="Pfam" id="PF11919"/>
    </source>
</evidence>
<dbReference type="PANTHER" id="PTHR32170:SF3">
    <property type="entry name" value="PROTEASOME ACTIVATOR COMPLEX SUBUNIT 4"/>
    <property type="match status" value="1"/>
</dbReference>
<dbReference type="SUPFAM" id="SSF48371">
    <property type="entry name" value="ARM repeat"/>
    <property type="match status" value="1"/>
</dbReference>
<comment type="subcellular location">
    <subcellularLocation>
        <location evidence="2">Cytoplasm</location>
    </subcellularLocation>
    <subcellularLocation>
        <location evidence="1">Nucleus speckle</location>
    </subcellularLocation>
</comment>
<dbReference type="Pfam" id="PF23096">
    <property type="entry name" value="HEAT_PSME4"/>
    <property type="match status" value="1"/>
</dbReference>
<protein>
    <recommendedName>
        <fullName evidence="16">Proteasome activator subunit 4</fullName>
    </recommendedName>
</protein>
<evidence type="ECO:0000313" key="14">
    <source>
        <dbReference type="Proteomes" id="UP000504637"/>
    </source>
</evidence>
<evidence type="ECO:0000313" key="15">
    <source>
        <dbReference type="RefSeq" id="XP_033459020.1"/>
    </source>
</evidence>
<sequence length="2015" mass="226819">MAAEPARVSALISQAMDGLLHGDGQDASRATSPGVGAPRIKKGTVEEEAECERLGRTRPRVFPYTRYLPYETESRDHRENDLDEMIRHLYICVAAGDFVRGAVHWTKEIRGWMSLKFDLTKQQRIALVKLYYELSLAPGLEYAIAERFASMFMVLTKRKHYLRPGKDLYLDWRPIYKELKVFVLPSESGTHNTYSSKRNVRTLTKLCTFAQLFFDPREIPAMMEEFLPFYTMSYSEHAFVVLGLFNLMLPTSAPPADEPKLQPEYYLPTFFHLWSTINRSMMVDIRFLDIFSRLARDCLVEESIPFGACGIFTEEQSSLIFTSILRLLEIPVGQATTPYSGVVDLGAGSAVLIDRDPRKHPIAHHIARWIIMSLSPKCLEASDSTSTLHQLETLIQGIETFAHPSNSGAWTKPLAQLVYYLADFFVMRWNREQSGEYDIPPERKLNAEVRRRFVLCLREVVFLGIYAKSSTAMNFNLSTLSSLAYLEPTLVLPGALQRIYPAMQGLVEVHRTISSIRALQMLSRVIAKTKGFRCHLTTLLGLALPGIDANDLDKTMHSLAFIQAVCYNIPLYDLTKTSKRKQNGSRGRDDMDEDEDSSSSGVSGTAIAVEWITAQVARFEQEGPGVEVDYENELSAADEEMILKSSTAGFSEFVISLLARVFTLLQNLPDAARVKSGSPEENVINTLPATFSPLLASLSPELYDVALEHVARFASNHVVHQARDAMAFICNALVKISPKKALHRLLPDLLTSIRTEISENGAGSTRTTGSEILPRDRALVWHVSLLSMCVVHVGRDVLDFKDELFDIAIFMQDTCKGIPLVHVSNYVHHLLLNLTVTYTNDYSLFNAEELEDGITSKNWGVTIDPASLEVGWHVPDGEELEFAEKVYEAHGRRALESLNELISGKGSIKKDGVGKEWSDEVSRNLVLLRLVISGMSRLFRSDDPSVTPRVFDGATGQVGGDVSMADADEAHAGANGHVSELTLAEEDELKRGFNYATGYPLDIDSAQYKSIHELRRVAGETLHRVHLFLVEHQEDDVPCFNSLYTAYRSWFVDLGIERSAHVLDRLTRLLAADIHPFKFSGTRKQYPRPLLVRRANLYHFQRLRFNEHERAASDLDKTLLLDLAQSATSSYTDIRRTAQSAAEQAVKSIAGSKTLVIPPLLDALEDALKKNDHSRIKGAMFSLLFGSLGKPIGRNWNFAPRMIKLAILVSEGDRPSIQKLVMQSSFTIQDMTKALDRMVILDQDILNDIWPADPPADAKTVAVTLQDAQKLIPAKQAAIKKRRKFVEDRKTALAVELIEIAKNSHWKKASRTAVLAIGLDYRFETITSDAMIEMVIKGVIDPHPNLRALYATSMNAIFSLAQTRALVGHKYENYLIDSQQDPDQVFIPSERDDPTWTKRYLTDFSKADAQAYIDGDYAGWLVWQKNIRGFQTGASLLEYDDVEKHVRQKMGTYIDRNWLSTLFGYMKQEPRDANVDRFRMTNSMIVAYAMDLMSDGLTSVTFDDFKDLALAVYEDGSDKHQHRAMAEILGAMISSAEETAPAFREQVWEFAFPIVRKIFSDGLTPENISYWSTFVTIIVSGKDPRRAWPLVEWLASFRLDMDTNAAFKESSKITLLQLLVSSTGWHFQLEKPIVEDFVAHLDHPYKGVREVMGTTLATIFRTRYHESYKDIPTLLDAQRQASSLGTRPYQATEEFSKMVMDIFSRLEKWRLERPAGIQTPTPYTQASKTVLLWLDTCLSNYECTSLIPFFPGAVMEQLLHMMDIKEDPELQSLAYHVFRHLPNIPHRPGEESGALIDSLVRIGRASPSWHQRLRVLINIQVLYFRNLFLMLPAQAEALFLCVREMLHDAQLEVRLGAAATLSGMIRCSPHALRDKKIKALKNHFTRLLVDNPLPNKRSVKATNAAAAVINRESGASTPTPEQNKLTLTRHAAVLGLSALVQAFPYTSPPPAWLPEVLATLASRAASDTGTVGKSVKQALSDFKKTRQDTWHVDVKAFQPEQLEDLEGVLWKSYFA</sequence>
<feature type="region of interest" description="Disordered" evidence="9">
    <location>
        <begin position="22"/>
        <end position="43"/>
    </location>
</feature>
<dbReference type="Pfam" id="PF16547">
    <property type="entry name" value="BLM10_N"/>
    <property type="match status" value="1"/>
</dbReference>
<proteinExistence type="inferred from homology"/>
<dbReference type="PANTHER" id="PTHR32170">
    <property type="entry name" value="PROTEASOME ACTIVATOR COMPLEX SUBUNIT 4"/>
    <property type="match status" value="1"/>
</dbReference>
<keyword evidence="7" id="KW-0234">DNA repair</keyword>
<dbReference type="InterPro" id="IPR032430">
    <property type="entry name" value="Blm10_mid"/>
</dbReference>
<evidence type="ECO:0000256" key="6">
    <source>
        <dbReference type="ARBA" id="ARBA00022763"/>
    </source>
</evidence>
<dbReference type="Proteomes" id="UP000504637">
    <property type="component" value="Unplaced"/>
</dbReference>
<keyword evidence="4" id="KW-0963">Cytoplasm</keyword>
<evidence type="ECO:0000256" key="3">
    <source>
        <dbReference type="ARBA" id="ARBA00005739"/>
    </source>
</evidence>
<evidence type="ECO:0000256" key="1">
    <source>
        <dbReference type="ARBA" id="ARBA00004324"/>
    </source>
</evidence>
<feature type="domain" description="Proteasome activator Blm10 N-terminal" evidence="12">
    <location>
        <begin position="25"/>
        <end position="98"/>
    </location>
</feature>
<dbReference type="Pfam" id="PF16507">
    <property type="entry name" value="HEAT_PSME4_mid"/>
    <property type="match status" value="1"/>
</dbReference>
<dbReference type="InterPro" id="IPR011989">
    <property type="entry name" value="ARM-like"/>
</dbReference>
<dbReference type="InterPro" id="IPR021843">
    <property type="entry name" value="PSME4_C"/>
</dbReference>
<dbReference type="GO" id="GO:0005829">
    <property type="term" value="C:cytosol"/>
    <property type="evidence" value="ECO:0007669"/>
    <property type="project" value="TreeGrafter"/>
</dbReference>
<feature type="domain" description="Proteasome activator complex subunit 4-like HEAT repeat-like" evidence="13">
    <location>
        <begin position="1408"/>
        <end position="1617"/>
    </location>
</feature>
<evidence type="ECO:0000256" key="7">
    <source>
        <dbReference type="ARBA" id="ARBA00023204"/>
    </source>
</evidence>
<dbReference type="Gene3D" id="1.25.10.10">
    <property type="entry name" value="Leucine-rich Repeat Variant"/>
    <property type="match status" value="1"/>
</dbReference>
<dbReference type="GO" id="GO:0010499">
    <property type="term" value="P:proteasomal ubiquitin-independent protein catabolic process"/>
    <property type="evidence" value="ECO:0007669"/>
    <property type="project" value="TreeGrafter"/>
</dbReference>
<dbReference type="InterPro" id="IPR032372">
    <property type="entry name" value="Blm10_N"/>
</dbReference>
<feature type="domain" description="Proteasome activator Blm10 middle HEAT repeats region" evidence="11">
    <location>
        <begin position="391"/>
        <end position="939"/>
    </location>
</feature>
<dbReference type="GeneID" id="54360989"/>
<evidence type="ECO:0000256" key="8">
    <source>
        <dbReference type="ARBA" id="ARBA00023242"/>
    </source>
</evidence>
<feature type="region of interest" description="Disordered" evidence="9">
    <location>
        <begin position="578"/>
        <end position="602"/>
    </location>
</feature>
<keyword evidence="8" id="KW-0539">Nucleus</keyword>
<organism evidence="15">
    <name type="scientific">Dissoconium aciculare CBS 342.82</name>
    <dbReference type="NCBI Taxonomy" id="1314786"/>
    <lineage>
        <taxon>Eukaryota</taxon>
        <taxon>Fungi</taxon>
        <taxon>Dikarya</taxon>
        <taxon>Ascomycota</taxon>
        <taxon>Pezizomycotina</taxon>
        <taxon>Dothideomycetes</taxon>
        <taxon>Dothideomycetidae</taxon>
        <taxon>Mycosphaerellales</taxon>
        <taxon>Dissoconiaceae</taxon>
        <taxon>Dissoconium</taxon>
    </lineage>
</organism>
<keyword evidence="5" id="KW-0677">Repeat</keyword>
<dbReference type="InterPro" id="IPR016024">
    <property type="entry name" value="ARM-type_fold"/>
</dbReference>
<dbReference type="OrthoDB" id="17907at2759"/>
<dbReference type="GO" id="GO:0016504">
    <property type="term" value="F:peptidase activator activity"/>
    <property type="evidence" value="ECO:0007669"/>
    <property type="project" value="InterPro"/>
</dbReference>
<dbReference type="InterPro" id="IPR055455">
    <property type="entry name" value="HEAT_PSME4"/>
</dbReference>
<dbReference type="GO" id="GO:0016607">
    <property type="term" value="C:nuclear speck"/>
    <property type="evidence" value="ECO:0007669"/>
    <property type="project" value="UniProtKB-SubCell"/>
</dbReference>
<reference evidence="15" key="1">
    <citation type="submission" date="2020-01" db="EMBL/GenBank/DDBJ databases">
        <authorList>
            <consortium name="DOE Joint Genome Institute"/>
            <person name="Haridas S."/>
            <person name="Albert R."/>
            <person name="Binder M."/>
            <person name="Bloem J."/>
            <person name="Labutti K."/>
            <person name="Salamov A."/>
            <person name="Andreopoulos B."/>
            <person name="Baker S.E."/>
            <person name="Barry K."/>
            <person name="Bills G."/>
            <person name="Bluhm B.H."/>
            <person name="Cannon C."/>
            <person name="Castanera R."/>
            <person name="Culley D.E."/>
            <person name="Daum C."/>
            <person name="Ezra D."/>
            <person name="Gonzalez J.B."/>
            <person name="Henrissat B."/>
            <person name="Kuo A."/>
            <person name="Liang C."/>
            <person name="Lipzen A."/>
            <person name="Lutzoni F."/>
            <person name="Magnuson J."/>
            <person name="Mondo S."/>
            <person name="Nolan M."/>
            <person name="Ohm R."/>
            <person name="Pangilinan J."/>
            <person name="Park H.-J."/>
            <person name="Ramirez L."/>
            <person name="Alfaro M."/>
            <person name="Sun H."/>
            <person name="Tritt A."/>
            <person name="Yoshinaga Y."/>
            <person name="Zwiers L.-H."/>
            <person name="Turgeon B.G."/>
            <person name="Goodwin S.B."/>
            <person name="Spatafora J.W."/>
            <person name="Crous P.W."/>
            <person name="Grigoriev I.V."/>
        </authorList>
    </citation>
    <scope>NUCLEOTIDE SEQUENCE</scope>
    <source>
        <strain evidence="15">CBS 342.82</strain>
    </source>
</reference>
<dbReference type="InterPro" id="IPR035309">
    <property type="entry name" value="PSME4"/>
</dbReference>
<evidence type="ECO:0008006" key="16">
    <source>
        <dbReference type="Google" id="ProtNLM"/>
    </source>
</evidence>
<gene>
    <name evidence="15" type="ORF">K489DRAFT_370875</name>
</gene>
<keyword evidence="14" id="KW-1185">Reference proteome</keyword>
<accession>A0A6J3M395</accession>
<evidence type="ECO:0000259" key="11">
    <source>
        <dbReference type="Pfam" id="PF16507"/>
    </source>
</evidence>
<evidence type="ECO:0000256" key="9">
    <source>
        <dbReference type="SAM" id="MobiDB-lite"/>
    </source>
</evidence>
<evidence type="ECO:0000256" key="4">
    <source>
        <dbReference type="ARBA" id="ARBA00022490"/>
    </source>
</evidence>
<keyword evidence="6" id="KW-0227">DNA damage</keyword>
<evidence type="ECO:0000259" key="13">
    <source>
        <dbReference type="Pfam" id="PF23096"/>
    </source>
</evidence>
<dbReference type="RefSeq" id="XP_033459020.1">
    <property type="nucleotide sequence ID" value="XM_033603189.1"/>
</dbReference>
<dbReference type="GO" id="GO:0070628">
    <property type="term" value="F:proteasome binding"/>
    <property type="evidence" value="ECO:0007669"/>
    <property type="project" value="InterPro"/>
</dbReference>
<reference evidence="15" key="2">
    <citation type="submission" date="2020-04" db="EMBL/GenBank/DDBJ databases">
        <authorList>
            <consortium name="NCBI Genome Project"/>
        </authorList>
    </citation>
    <scope>NUCLEOTIDE SEQUENCE</scope>
    <source>
        <strain evidence="15">CBS 342.82</strain>
    </source>
</reference>